<protein>
    <submittedName>
        <fullName evidence="1">Uncharacterized protein</fullName>
    </submittedName>
</protein>
<gene>
    <name evidence="1" type="ORF">ACN38_g7294</name>
</gene>
<reference evidence="1 2" key="1">
    <citation type="submission" date="2015-08" db="EMBL/GenBank/DDBJ databases">
        <title>Genome sequencing of Penicillium nordicum.</title>
        <authorList>
            <person name="Nguyen H.D."/>
            <person name="Seifert K.A."/>
        </authorList>
    </citation>
    <scope>NUCLEOTIDE SEQUENCE [LARGE SCALE GENOMIC DNA]</scope>
    <source>
        <strain evidence="1 2">DAOMC 185683</strain>
    </source>
</reference>
<organism evidence="1 2">
    <name type="scientific">Penicillium nordicum</name>
    <dbReference type="NCBI Taxonomy" id="229535"/>
    <lineage>
        <taxon>Eukaryota</taxon>
        <taxon>Fungi</taxon>
        <taxon>Dikarya</taxon>
        <taxon>Ascomycota</taxon>
        <taxon>Pezizomycotina</taxon>
        <taxon>Eurotiomycetes</taxon>
        <taxon>Eurotiomycetidae</taxon>
        <taxon>Eurotiales</taxon>
        <taxon>Aspergillaceae</taxon>
        <taxon>Penicillium</taxon>
    </lineage>
</organism>
<proteinExistence type="predicted"/>
<comment type="caution">
    <text evidence="1">The sequence shown here is derived from an EMBL/GenBank/DDBJ whole genome shotgun (WGS) entry which is preliminary data.</text>
</comment>
<dbReference type="AlphaFoldDB" id="A0A0M8P6Q5"/>
<evidence type="ECO:0000313" key="2">
    <source>
        <dbReference type="Proteomes" id="UP000037696"/>
    </source>
</evidence>
<name>A0A0M8P6Q5_9EURO</name>
<keyword evidence="2" id="KW-1185">Reference proteome</keyword>
<dbReference type="Proteomes" id="UP000037696">
    <property type="component" value="Unassembled WGS sequence"/>
</dbReference>
<accession>A0A0M8P6Q5</accession>
<dbReference type="EMBL" id="LHQQ01000121">
    <property type="protein sequence ID" value="KOS41841.1"/>
    <property type="molecule type" value="Genomic_DNA"/>
</dbReference>
<evidence type="ECO:0000313" key="1">
    <source>
        <dbReference type="EMBL" id="KOS41841.1"/>
    </source>
</evidence>
<sequence>MVNYPVSRPSIQPWTLTDIYSESLNLSALIEAAAVQIRKSPTRQGKSGTYSALTLSVTSLASLPLATECLQGPLQHTCVTKVSFAAQPALIPICYHALL</sequence>